<accession>L5M3C7</accession>
<keyword evidence="4" id="KW-0732">Signal</keyword>
<evidence type="ECO:0000259" key="10">
    <source>
        <dbReference type="PROSITE" id="PS50835"/>
    </source>
</evidence>
<dbReference type="InterPro" id="IPR007110">
    <property type="entry name" value="Ig-like_dom"/>
</dbReference>
<dbReference type="InterPro" id="IPR036179">
    <property type="entry name" value="Ig-like_dom_sf"/>
</dbReference>
<protein>
    <submittedName>
        <fullName evidence="11">Peroxidasin like protein</fullName>
    </submittedName>
</protein>
<dbReference type="GO" id="GO:0005886">
    <property type="term" value="C:plasma membrane"/>
    <property type="evidence" value="ECO:0007669"/>
    <property type="project" value="TreeGrafter"/>
</dbReference>
<feature type="region of interest" description="Disordered" evidence="9">
    <location>
        <begin position="1"/>
        <end position="24"/>
    </location>
</feature>
<keyword evidence="12" id="KW-1185">Reference proteome</keyword>
<evidence type="ECO:0000256" key="1">
    <source>
        <dbReference type="ARBA" id="ARBA00004167"/>
    </source>
</evidence>
<dbReference type="InterPro" id="IPR013098">
    <property type="entry name" value="Ig_I-set"/>
</dbReference>
<comment type="subcellular location">
    <subcellularLocation>
        <location evidence="1">Membrane</location>
        <topology evidence="1">Single-pass membrane protein</topology>
    </subcellularLocation>
</comment>
<evidence type="ECO:0000256" key="2">
    <source>
        <dbReference type="ARBA" id="ARBA00022614"/>
    </source>
</evidence>
<organism evidence="11 12">
    <name type="scientific">Myotis davidii</name>
    <name type="common">David's myotis</name>
    <dbReference type="NCBI Taxonomy" id="225400"/>
    <lineage>
        <taxon>Eukaryota</taxon>
        <taxon>Metazoa</taxon>
        <taxon>Chordata</taxon>
        <taxon>Craniata</taxon>
        <taxon>Vertebrata</taxon>
        <taxon>Euteleostomi</taxon>
        <taxon>Mammalia</taxon>
        <taxon>Eutheria</taxon>
        <taxon>Laurasiatheria</taxon>
        <taxon>Chiroptera</taxon>
        <taxon>Yangochiroptera</taxon>
        <taxon>Vespertilionidae</taxon>
        <taxon>Myotis</taxon>
    </lineage>
</organism>
<dbReference type="PROSITE" id="PS51450">
    <property type="entry name" value="LRR"/>
    <property type="match status" value="2"/>
</dbReference>
<dbReference type="Proteomes" id="UP000010556">
    <property type="component" value="Unassembled WGS sequence"/>
</dbReference>
<dbReference type="PROSITE" id="PS50835">
    <property type="entry name" value="IG_LIKE"/>
    <property type="match status" value="1"/>
</dbReference>
<proteinExistence type="predicted"/>
<dbReference type="InterPro" id="IPR013783">
    <property type="entry name" value="Ig-like_fold"/>
</dbReference>
<sequence>MPQALALQMDTGGPPAEPADEGAWGRRAPEALRLTPTWDLRFNRIREIPPGAFRKLRNLNTLLLNNNQIKSLPAGAFEDLENLKYLYLYKNEVQAIDRQAFQGLSSLEQLYLHFNQIETLDPESFQHLPKLERLRLDSNALHCDCEILWLADLLKAYARSGNAQAAATCEYPRRIQGRSVATITPEELDCGLTSEPQDADVTLGNTVFFTCRAEGNPKPEIIWLRNK</sequence>
<dbReference type="InterPro" id="IPR032675">
    <property type="entry name" value="LRR_dom_sf"/>
</dbReference>
<dbReference type="SUPFAM" id="SSF48726">
    <property type="entry name" value="Immunoglobulin"/>
    <property type="match status" value="1"/>
</dbReference>
<dbReference type="PANTHER" id="PTHR24369">
    <property type="entry name" value="ANTIGEN BSP, PUTATIVE-RELATED"/>
    <property type="match status" value="1"/>
</dbReference>
<name>L5M3C7_MYODS</name>
<gene>
    <name evidence="11" type="ORF">MDA_GLEAN10007496</name>
</gene>
<dbReference type="EMBL" id="KB105155">
    <property type="protein sequence ID" value="ELK32765.1"/>
    <property type="molecule type" value="Genomic_DNA"/>
</dbReference>
<dbReference type="InterPro" id="IPR001611">
    <property type="entry name" value="Leu-rich_rpt"/>
</dbReference>
<evidence type="ECO:0000256" key="9">
    <source>
        <dbReference type="SAM" id="MobiDB-lite"/>
    </source>
</evidence>
<keyword evidence="3" id="KW-0812">Transmembrane</keyword>
<dbReference type="InterPro" id="IPR000483">
    <property type="entry name" value="Cys-rich_flank_reg_C"/>
</dbReference>
<evidence type="ECO:0000313" key="11">
    <source>
        <dbReference type="EMBL" id="ELK32765.1"/>
    </source>
</evidence>
<evidence type="ECO:0000256" key="6">
    <source>
        <dbReference type="ARBA" id="ARBA00022989"/>
    </source>
</evidence>
<dbReference type="Gene3D" id="3.80.10.10">
    <property type="entry name" value="Ribonuclease Inhibitor"/>
    <property type="match status" value="2"/>
</dbReference>
<dbReference type="Gene3D" id="2.60.40.10">
    <property type="entry name" value="Immunoglobulins"/>
    <property type="match status" value="1"/>
</dbReference>
<keyword evidence="7" id="KW-0472">Membrane</keyword>
<dbReference type="SUPFAM" id="SSF52058">
    <property type="entry name" value="L domain-like"/>
    <property type="match status" value="1"/>
</dbReference>
<dbReference type="Pfam" id="PF01463">
    <property type="entry name" value="LRRCT"/>
    <property type="match status" value="1"/>
</dbReference>
<keyword evidence="8" id="KW-1015">Disulfide bond</keyword>
<feature type="domain" description="Ig-like" evidence="10">
    <location>
        <begin position="185"/>
        <end position="227"/>
    </location>
</feature>
<reference evidence="12" key="1">
    <citation type="journal article" date="2013" name="Science">
        <title>Comparative analysis of bat genomes provides insight into the evolution of flight and immunity.</title>
        <authorList>
            <person name="Zhang G."/>
            <person name="Cowled C."/>
            <person name="Shi Z."/>
            <person name="Huang Z."/>
            <person name="Bishop-Lilly K.A."/>
            <person name="Fang X."/>
            <person name="Wynne J.W."/>
            <person name="Xiong Z."/>
            <person name="Baker M.L."/>
            <person name="Zhao W."/>
            <person name="Tachedjian M."/>
            <person name="Zhu Y."/>
            <person name="Zhou P."/>
            <person name="Jiang X."/>
            <person name="Ng J."/>
            <person name="Yang L."/>
            <person name="Wu L."/>
            <person name="Xiao J."/>
            <person name="Feng Y."/>
            <person name="Chen Y."/>
            <person name="Sun X."/>
            <person name="Zhang Y."/>
            <person name="Marsh G.A."/>
            <person name="Crameri G."/>
            <person name="Broder C.C."/>
            <person name="Frey K.G."/>
            <person name="Wang L.F."/>
            <person name="Wang J."/>
        </authorList>
    </citation>
    <scope>NUCLEOTIDE SEQUENCE [LARGE SCALE GENOMIC DNA]</scope>
</reference>
<evidence type="ECO:0000256" key="3">
    <source>
        <dbReference type="ARBA" id="ARBA00022692"/>
    </source>
</evidence>
<evidence type="ECO:0000256" key="8">
    <source>
        <dbReference type="ARBA" id="ARBA00023157"/>
    </source>
</evidence>
<dbReference type="Pfam" id="PF07679">
    <property type="entry name" value="I-set"/>
    <property type="match status" value="1"/>
</dbReference>
<dbReference type="Pfam" id="PF13855">
    <property type="entry name" value="LRR_8"/>
    <property type="match status" value="1"/>
</dbReference>
<keyword evidence="5" id="KW-0677">Repeat</keyword>
<dbReference type="SMART" id="SM00082">
    <property type="entry name" value="LRRCT"/>
    <property type="match status" value="1"/>
</dbReference>
<evidence type="ECO:0000256" key="7">
    <source>
        <dbReference type="ARBA" id="ARBA00023136"/>
    </source>
</evidence>
<dbReference type="InterPro" id="IPR003591">
    <property type="entry name" value="Leu-rich_rpt_typical-subtyp"/>
</dbReference>
<dbReference type="PANTHER" id="PTHR24369:SF210">
    <property type="entry name" value="CHAOPTIN-RELATED"/>
    <property type="match status" value="1"/>
</dbReference>
<evidence type="ECO:0000256" key="4">
    <source>
        <dbReference type="ARBA" id="ARBA00022729"/>
    </source>
</evidence>
<dbReference type="AlphaFoldDB" id="L5M3C7"/>
<dbReference type="InterPro" id="IPR050541">
    <property type="entry name" value="LRR_TM_domain-containing"/>
</dbReference>
<dbReference type="FunFam" id="3.80.10.10:FF:000732">
    <property type="entry name" value="GD11101"/>
    <property type="match status" value="1"/>
</dbReference>
<evidence type="ECO:0000256" key="5">
    <source>
        <dbReference type="ARBA" id="ARBA00022737"/>
    </source>
</evidence>
<evidence type="ECO:0000313" key="12">
    <source>
        <dbReference type="Proteomes" id="UP000010556"/>
    </source>
</evidence>
<keyword evidence="6" id="KW-1133">Transmembrane helix</keyword>
<dbReference type="SMART" id="SM00369">
    <property type="entry name" value="LRR_TYP"/>
    <property type="match status" value="5"/>
</dbReference>
<keyword evidence="2" id="KW-0433">Leucine-rich repeat</keyword>